<evidence type="ECO:0000256" key="1">
    <source>
        <dbReference type="SAM" id="SignalP"/>
    </source>
</evidence>
<evidence type="ECO:0000313" key="3">
    <source>
        <dbReference type="Proteomes" id="UP001352852"/>
    </source>
</evidence>
<dbReference type="Proteomes" id="UP001352852">
    <property type="component" value="Unassembled WGS sequence"/>
</dbReference>
<comment type="caution">
    <text evidence="2">The sequence shown here is derived from an EMBL/GenBank/DDBJ whole genome shotgun (WGS) entry which is preliminary data.</text>
</comment>
<organism evidence="2 3">
    <name type="scientific">Characodon lateralis</name>
    <dbReference type="NCBI Taxonomy" id="208331"/>
    <lineage>
        <taxon>Eukaryota</taxon>
        <taxon>Metazoa</taxon>
        <taxon>Chordata</taxon>
        <taxon>Craniata</taxon>
        <taxon>Vertebrata</taxon>
        <taxon>Euteleostomi</taxon>
        <taxon>Actinopterygii</taxon>
        <taxon>Neopterygii</taxon>
        <taxon>Teleostei</taxon>
        <taxon>Neoteleostei</taxon>
        <taxon>Acanthomorphata</taxon>
        <taxon>Ovalentaria</taxon>
        <taxon>Atherinomorphae</taxon>
        <taxon>Cyprinodontiformes</taxon>
        <taxon>Goodeidae</taxon>
        <taxon>Characodon</taxon>
    </lineage>
</organism>
<feature type="signal peptide" evidence="1">
    <location>
        <begin position="1"/>
        <end position="19"/>
    </location>
</feature>
<protein>
    <recommendedName>
        <fullName evidence="4">Secreted protein</fullName>
    </recommendedName>
</protein>
<name>A0ABU7DKA7_9TELE</name>
<gene>
    <name evidence="2" type="ORF">CHARACLAT_018915</name>
</gene>
<reference evidence="2 3" key="1">
    <citation type="submission" date="2021-06" db="EMBL/GenBank/DDBJ databases">
        <authorList>
            <person name="Palmer J.M."/>
        </authorList>
    </citation>
    <scope>NUCLEOTIDE SEQUENCE [LARGE SCALE GENOMIC DNA]</scope>
    <source>
        <strain evidence="2 3">CL_MEX2019</strain>
        <tissue evidence="2">Muscle</tissue>
    </source>
</reference>
<dbReference type="EMBL" id="JAHUTJ010026276">
    <property type="protein sequence ID" value="MED6274694.1"/>
    <property type="molecule type" value="Genomic_DNA"/>
</dbReference>
<accession>A0ABU7DKA7</accession>
<proteinExistence type="predicted"/>
<keyword evidence="1" id="KW-0732">Signal</keyword>
<evidence type="ECO:0008006" key="4">
    <source>
        <dbReference type="Google" id="ProtNLM"/>
    </source>
</evidence>
<sequence>MGLGGVCSVVLACDGVAQGLAVPACCVVRSRMRRGVLGTEPVCGACTVWMCFHWTSLVWICPSGKGIHSILCLRSCVKCPGSWLGVALWGDLSLGSQAVHWGKLLTKTNNSSSKFIK</sequence>
<evidence type="ECO:0000313" key="2">
    <source>
        <dbReference type="EMBL" id="MED6274694.1"/>
    </source>
</evidence>
<feature type="chain" id="PRO_5046669321" description="Secreted protein" evidence="1">
    <location>
        <begin position="20"/>
        <end position="117"/>
    </location>
</feature>
<keyword evidence="3" id="KW-1185">Reference proteome</keyword>